<reference evidence="1 2" key="1">
    <citation type="submission" date="2020-08" db="EMBL/GenBank/DDBJ databases">
        <title>Genomic Encyclopedia of Type Strains, Phase III (KMG-III): the genomes of soil and plant-associated and newly described type strains.</title>
        <authorList>
            <person name="Whitman W."/>
        </authorList>
    </citation>
    <scope>NUCLEOTIDE SEQUENCE [LARGE SCALE GENOMIC DNA]</scope>
    <source>
        <strain evidence="1 2">CECT 8654</strain>
    </source>
</reference>
<comment type="caution">
    <text evidence="1">The sequence shown here is derived from an EMBL/GenBank/DDBJ whole genome shotgun (WGS) entry which is preliminary data.</text>
</comment>
<gene>
    <name evidence="1" type="ORF">FHR99_003220</name>
</gene>
<proteinExistence type="predicted"/>
<name>A0A7W4Z8G8_9GAMM</name>
<accession>A0A7W4Z8G8</accession>
<dbReference type="AlphaFoldDB" id="A0A7W4Z8G8"/>
<sequence>MRYRYNAVLTTLSELGPNKVDVVPVLLKNGDFHRVAWGGFLDQTEVEGEGRYSGSARPIKLDILEYSVAPGHFPVWRKVPDKKAVQGALLNERAFCVVRDGMPKMVPRPAATAS</sequence>
<evidence type="ECO:0000313" key="2">
    <source>
        <dbReference type="Proteomes" id="UP000537130"/>
    </source>
</evidence>
<dbReference type="RefSeq" id="WP_183411738.1">
    <property type="nucleotide sequence ID" value="NZ_JACHWY010000004.1"/>
</dbReference>
<dbReference type="Proteomes" id="UP000537130">
    <property type="component" value="Unassembled WGS sequence"/>
</dbReference>
<dbReference type="EMBL" id="JACHWY010000004">
    <property type="protein sequence ID" value="MBB3048946.1"/>
    <property type="molecule type" value="Genomic_DNA"/>
</dbReference>
<protein>
    <submittedName>
        <fullName evidence="1">Uncharacterized protein</fullName>
    </submittedName>
</protein>
<evidence type="ECO:0000313" key="1">
    <source>
        <dbReference type="EMBL" id="MBB3048946.1"/>
    </source>
</evidence>
<organism evidence="1 2">
    <name type="scientific">Litorivivens lipolytica</name>
    <dbReference type="NCBI Taxonomy" id="1524264"/>
    <lineage>
        <taxon>Bacteria</taxon>
        <taxon>Pseudomonadati</taxon>
        <taxon>Pseudomonadota</taxon>
        <taxon>Gammaproteobacteria</taxon>
        <taxon>Litorivivens</taxon>
    </lineage>
</organism>
<keyword evidence="2" id="KW-1185">Reference proteome</keyword>